<feature type="non-terminal residue" evidence="2">
    <location>
        <position position="221"/>
    </location>
</feature>
<protein>
    <submittedName>
        <fullName evidence="2">Uncharacterized protein</fullName>
    </submittedName>
</protein>
<evidence type="ECO:0000256" key="1">
    <source>
        <dbReference type="SAM" id="MobiDB-lite"/>
    </source>
</evidence>
<reference evidence="2" key="1">
    <citation type="submission" date="2020-11" db="EMBL/GenBank/DDBJ databases">
        <authorList>
            <person name="Tran Van P."/>
        </authorList>
    </citation>
    <scope>NUCLEOTIDE SEQUENCE</scope>
</reference>
<sequence length="221" mass="24107">AIGWSGHPIGATAALKLLLDQVGYLYHEDALTDLGTSQLPLDVNLLGGPVRRTHHFPRRQRVPTPEDSQLPLDVNLLGGPVRRTHHFPRRQRVPTPEAYVEPSPNNSKRKRSQAQPILSSESEQDSFAIAEGELSAKRSNTEVGRISTTPTPHNEEEPVRPRGFTTLLSNKPSAVPDPLPRPLSQPPWINEDEARPGDGAEGEHSGRTVSPTVLPTGAIPL</sequence>
<feature type="non-terminal residue" evidence="2">
    <location>
        <position position="1"/>
    </location>
</feature>
<organism evidence="2">
    <name type="scientific">Cyprideis torosa</name>
    <dbReference type="NCBI Taxonomy" id="163714"/>
    <lineage>
        <taxon>Eukaryota</taxon>
        <taxon>Metazoa</taxon>
        <taxon>Ecdysozoa</taxon>
        <taxon>Arthropoda</taxon>
        <taxon>Crustacea</taxon>
        <taxon>Oligostraca</taxon>
        <taxon>Ostracoda</taxon>
        <taxon>Podocopa</taxon>
        <taxon>Podocopida</taxon>
        <taxon>Cytherocopina</taxon>
        <taxon>Cytheroidea</taxon>
        <taxon>Cytherideidae</taxon>
        <taxon>Cyprideis</taxon>
    </lineage>
</organism>
<evidence type="ECO:0000313" key="2">
    <source>
        <dbReference type="EMBL" id="CAD7236019.1"/>
    </source>
</evidence>
<dbReference type="AlphaFoldDB" id="A0A7R8ZTK1"/>
<feature type="compositionally biased region" description="Basic and acidic residues" evidence="1">
    <location>
        <begin position="192"/>
        <end position="206"/>
    </location>
</feature>
<feature type="region of interest" description="Disordered" evidence="1">
    <location>
        <begin position="79"/>
        <end position="221"/>
    </location>
</feature>
<accession>A0A7R8ZTK1</accession>
<proteinExistence type="predicted"/>
<feature type="compositionally biased region" description="Polar residues" evidence="1">
    <location>
        <begin position="141"/>
        <end position="152"/>
    </location>
</feature>
<name>A0A7R8ZTK1_9CRUS</name>
<feature type="compositionally biased region" description="Pro residues" evidence="1">
    <location>
        <begin position="175"/>
        <end position="185"/>
    </location>
</feature>
<dbReference type="EMBL" id="OB676114">
    <property type="protein sequence ID" value="CAD7236019.1"/>
    <property type="molecule type" value="Genomic_DNA"/>
</dbReference>
<feature type="compositionally biased region" description="Basic residues" evidence="1">
    <location>
        <begin position="82"/>
        <end position="92"/>
    </location>
</feature>
<gene>
    <name evidence="2" type="ORF">CTOB1V02_LOCUS13834</name>
</gene>